<accession>A0AAQ3X127</accession>
<dbReference type="Proteomes" id="UP001341281">
    <property type="component" value="Chromosome 06"/>
</dbReference>
<dbReference type="EMBL" id="CP144750">
    <property type="protein sequence ID" value="WVZ81642.1"/>
    <property type="molecule type" value="Genomic_DNA"/>
</dbReference>
<gene>
    <name evidence="1" type="ORF">U9M48_028996</name>
    <name evidence="2" type="ORF">U9M48_029015</name>
</gene>
<sequence length="146" mass="17016">MSAARESWKIVEVGWPRNEATAVAMDAVCDGLRRPCQCPRRDIVSDLLLSRFVWLVSQPWLHKPTPDHHHARLNHQHWVGNGMRDLQLHPQEFQMLSECWLTNVYLKVSSKASVNCYLSFDPSLTEFARWTKEQKEKIPPYLHAIV</sequence>
<proteinExistence type="predicted"/>
<name>A0AAQ3X127_PASNO</name>
<reference evidence="1 3" key="1">
    <citation type="submission" date="2024-02" db="EMBL/GenBank/DDBJ databases">
        <title>High-quality chromosome-scale genome assembly of Pensacola bahiagrass (Paspalum notatum Flugge var. saurae).</title>
        <authorList>
            <person name="Vega J.M."/>
            <person name="Podio M."/>
            <person name="Orjuela J."/>
            <person name="Siena L.A."/>
            <person name="Pessino S.C."/>
            <person name="Combes M.C."/>
            <person name="Mariac C."/>
            <person name="Albertini E."/>
            <person name="Pupilli F."/>
            <person name="Ortiz J.P.A."/>
            <person name="Leblanc O."/>
        </authorList>
    </citation>
    <scope>NUCLEOTIDE SEQUENCE [LARGE SCALE GENOMIC DNA]</scope>
    <source>
        <strain evidence="1">R1</strain>
        <tissue evidence="1">Leaf</tissue>
    </source>
</reference>
<evidence type="ECO:0000313" key="3">
    <source>
        <dbReference type="Proteomes" id="UP001341281"/>
    </source>
</evidence>
<evidence type="ECO:0000313" key="1">
    <source>
        <dbReference type="EMBL" id="WVZ81642.1"/>
    </source>
</evidence>
<evidence type="ECO:0000313" key="2">
    <source>
        <dbReference type="EMBL" id="WVZ81662.1"/>
    </source>
</evidence>
<protein>
    <submittedName>
        <fullName evidence="1">Uncharacterized protein</fullName>
    </submittedName>
</protein>
<dbReference type="EMBL" id="CP144750">
    <property type="protein sequence ID" value="WVZ81662.1"/>
    <property type="molecule type" value="Genomic_DNA"/>
</dbReference>
<dbReference type="AlphaFoldDB" id="A0AAQ3X127"/>
<organism evidence="1 3">
    <name type="scientific">Paspalum notatum var. saurae</name>
    <dbReference type="NCBI Taxonomy" id="547442"/>
    <lineage>
        <taxon>Eukaryota</taxon>
        <taxon>Viridiplantae</taxon>
        <taxon>Streptophyta</taxon>
        <taxon>Embryophyta</taxon>
        <taxon>Tracheophyta</taxon>
        <taxon>Spermatophyta</taxon>
        <taxon>Magnoliopsida</taxon>
        <taxon>Liliopsida</taxon>
        <taxon>Poales</taxon>
        <taxon>Poaceae</taxon>
        <taxon>PACMAD clade</taxon>
        <taxon>Panicoideae</taxon>
        <taxon>Andropogonodae</taxon>
        <taxon>Paspaleae</taxon>
        <taxon>Paspalinae</taxon>
        <taxon>Paspalum</taxon>
    </lineage>
</organism>
<keyword evidence="3" id="KW-1185">Reference proteome</keyword>